<protein>
    <submittedName>
        <fullName evidence="3">PX domain protein</fullName>
    </submittedName>
</protein>
<keyword evidence="4" id="KW-1185">Reference proteome</keyword>
<feature type="transmembrane region" description="Helical" evidence="2">
    <location>
        <begin position="141"/>
        <end position="161"/>
    </location>
</feature>
<keyword evidence="2" id="KW-1133">Transmembrane helix</keyword>
<dbReference type="OrthoDB" id="3250682at2759"/>
<dbReference type="EMBL" id="JACAZE010000004">
    <property type="protein sequence ID" value="KAF7318540.1"/>
    <property type="molecule type" value="Genomic_DNA"/>
</dbReference>
<organism evidence="3 4">
    <name type="scientific">Mycena chlorophos</name>
    <name type="common">Agaric fungus</name>
    <name type="synonym">Agaricus chlorophos</name>
    <dbReference type="NCBI Taxonomy" id="658473"/>
    <lineage>
        <taxon>Eukaryota</taxon>
        <taxon>Fungi</taxon>
        <taxon>Dikarya</taxon>
        <taxon>Basidiomycota</taxon>
        <taxon>Agaricomycotina</taxon>
        <taxon>Agaricomycetes</taxon>
        <taxon>Agaricomycetidae</taxon>
        <taxon>Agaricales</taxon>
        <taxon>Marasmiineae</taxon>
        <taxon>Mycenaceae</taxon>
        <taxon>Mycena</taxon>
    </lineage>
</organism>
<dbReference type="Proteomes" id="UP000613580">
    <property type="component" value="Unassembled WGS sequence"/>
</dbReference>
<feature type="transmembrane region" description="Helical" evidence="2">
    <location>
        <begin position="20"/>
        <end position="38"/>
    </location>
</feature>
<feature type="transmembrane region" description="Helical" evidence="2">
    <location>
        <begin position="112"/>
        <end position="134"/>
    </location>
</feature>
<reference evidence="3" key="1">
    <citation type="submission" date="2020-05" db="EMBL/GenBank/DDBJ databases">
        <title>Mycena genomes resolve the evolution of fungal bioluminescence.</title>
        <authorList>
            <person name="Tsai I.J."/>
        </authorList>
    </citation>
    <scope>NUCLEOTIDE SEQUENCE</scope>
    <source>
        <strain evidence="3">110903Hualien_Pintung</strain>
    </source>
</reference>
<accession>A0A8H6TJ76</accession>
<feature type="transmembrane region" description="Helical" evidence="2">
    <location>
        <begin position="66"/>
        <end position="85"/>
    </location>
</feature>
<dbReference type="AlphaFoldDB" id="A0A8H6TJ76"/>
<sequence>MVLQNASFRFTNLLCLTLGALLYGIYLVLFVTSVYLFVHNTRVPGRAAGTKASGLQKFLTVLKRPMFVASLVLFILATASFVLSVDKVFEGFIVHGTEAEAYLANIATTNEAVDNVCIALALVIGDAMIIYRLWAVWQNRWVVAVAILSLTGMAASLIASIVKATQGGLISGDSTLNPATVFSLITSVYCTALIWYRLYTVGSAAGRLVSWEDSLVRYAIIFAESAGAYTCWQILYATLHFLNINPQIIPLTTQPSVLGAVNALMHVRVAIGRDRASGLDTRTSASVSVSAGGGSGGSNKSGPPNFRLAAGTGGQSFGTEGTVSVHVDLGRPQHGEETDGDIPLHDLGMESTTTSAV</sequence>
<keyword evidence="2" id="KW-0472">Membrane</keyword>
<feature type="compositionally biased region" description="Basic and acidic residues" evidence="1">
    <location>
        <begin position="330"/>
        <end position="348"/>
    </location>
</feature>
<keyword evidence="2" id="KW-0812">Transmembrane</keyword>
<evidence type="ECO:0000256" key="1">
    <source>
        <dbReference type="SAM" id="MobiDB-lite"/>
    </source>
</evidence>
<proteinExistence type="predicted"/>
<feature type="region of interest" description="Disordered" evidence="1">
    <location>
        <begin position="330"/>
        <end position="357"/>
    </location>
</feature>
<feature type="transmembrane region" description="Helical" evidence="2">
    <location>
        <begin position="181"/>
        <end position="199"/>
    </location>
</feature>
<feature type="region of interest" description="Disordered" evidence="1">
    <location>
        <begin position="287"/>
        <end position="313"/>
    </location>
</feature>
<evidence type="ECO:0000256" key="2">
    <source>
        <dbReference type="SAM" id="Phobius"/>
    </source>
</evidence>
<evidence type="ECO:0000313" key="4">
    <source>
        <dbReference type="Proteomes" id="UP000613580"/>
    </source>
</evidence>
<comment type="caution">
    <text evidence="3">The sequence shown here is derived from an EMBL/GenBank/DDBJ whole genome shotgun (WGS) entry which is preliminary data.</text>
</comment>
<name>A0A8H6TJ76_MYCCL</name>
<evidence type="ECO:0000313" key="3">
    <source>
        <dbReference type="EMBL" id="KAF7318540.1"/>
    </source>
</evidence>
<gene>
    <name evidence="3" type="ORF">HMN09_00364100</name>
</gene>